<proteinExistence type="predicted"/>
<sequence>MRVAAGRPRLRRRLVVPGVLLMALTGACSSFAADDRPVSPSASAPVVRTDREPIARRFPALGDFRQVHWLGGVVGGAPSARDTVPGPSTYWIHAVVVPDEAGYRRIVTRFTWNEAPRPEVDEPLAAKVDLSGEWATGPDYWTHLAPGPGYTGTVHLNRTHRYLYLTVTID</sequence>
<dbReference type="PROSITE" id="PS51257">
    <property type="entry name" value="PROKAR_LIPOPROTEIN"/>
    <property type="match status" value="1"/>
</dbReference>
<dbReference type="AlphaFoldDB" id="A0A1H6E587"/>
<evidence type="ECO:0000313" key="2">
    <source>
        <dbReference type="EMBL" id="SEG92045.1"/>
    </source>
</evidence>
<name>A0A1H6E587_9ACTN</name>
<evidence type="ECO:0008006" key="4">
    <source>
        <dbReference type="Google" id="ProtNLM"/>
    </source>
</evidence>
<accession>A0A1H6E587</accession>
<dbReference type="Proteomes" id="UP000236723">
    <property type="component" value="Unassembled WGS sequence"/>
</dbReference>
<organism evidence="2 3">
    <name type="scientific">Thermomonospora echinospora</name>
    <dbReference type="NCBI Taxonomy" id="1992"/>
    <lineage>
        <taxon>Bacteria</taxon>
        <taxon>Bacillati</taxon>
        <taxon>Actinomycetota</taxon>
        <taxon>Actinomycetes</taxon>
        <taxon>Streptosporangiales</taxon>
        <taxon>Thermomonosporaceae</taxon>
        <taxon>Thermomonospora</taxon>
    </lineage>
</organism>
<reference evidence="3" key="1">
    <citation type="submission" date="2016-10" db="EMBL/GenBank/DDBJ databases">
        <authorList>
            <person name="Varghese N."/>
            <person name="Submissions S."/>
        </authorList>
    </citation>
    <scope>NUCLEOTIDE SEQUENCE [LARGE SCALE GENOMIC DNA]</scope>
    <source>
        <strain evidence="3">DSM 43163</strain>
    </source>
</reference>
<feature type="chain" id="PRO_5009296617" description="Lipoprotein" evidence="1">
    <location>
        <begin position="33"/>
        <end position="170"/>
    </location>
</feature>
<feature type="signal peptide" evidence="1">
    <location>
        <begin position="1"/>
        <end position="32"/>
    </location>
</feature>
<evidence type="ECO:0000313" key="3">
    <source>
        <dbReference type="Proteomes" id="UP000236723"/>
    </source>
</evidence>
<protein>
    <recommendedName>
        <fullName evidence="4">Lipoprotein</fullName>
    </recommendedName>
</protein>
<dbReference type="EMBL" id="FNVO01000032">
    <property type="protein sequence ID" value="SEG92045.1"/>
    <property type="molecule type" value="Genomic_DNA"/>
</dbReference>
<keyword evidence="1" id="KW-0732">Signal</keyword>
<keyword evidence="3" id="KW-1185">Reference proteome</keyword>
<gene>
    <name evidence="2" type="ORF">SAMN04489712_1322</name>
</gene>
<evidence type="ECO:0000256" key="1">
    <source>
        <dbReference type="SAM" id="SignalP"/>
    </source>
</evidence>